<evidence type="ECO:0000313" key="1">
    <source>
        <dbReference type="EMBL" id="KAF9649457.1"/>
    </source>
</evidence>
<gene>
    <name evidence="1" type="ORF">BDM02DRAFT_1825827</name>
</gene>
<sequence>MPLLPSRGDTPVARSGIKVELIPFAVTVTTACGWTRGPKNTRDFGQICNTNRARAIRGRTQFAPNIHPMYSLLKTDPILRLLCRTKNPDAAFNIRVLSAHNECLAIPGNGSNAPLEILRSLSDWIALLESRGIASSYFWMSPPWSSEYSFNSTSLSTLEQVLTIPLPLMVSPGPLL</sequence>
<evidence type="ECO:0000313" key="2">
    <source>
        <dbReference type="Proteomes" id="UP000886501"/>
    </source>
</evidence>
<comment type="caution">
    <text evidence="1">The sequence shown here is derived from an EMBL/GenBank/DDBJ whole genome shotgun (WGS) entry which is preliminary data.</text>
</comment>
<reference evidence="1" key="2">
    <citation type="journal article" date="2020" name="Nat. Commun.">
        <title>Large-scale genome sequencing of mycorrhizal fungi provides insights into the early evolution of symbiotic traits.</title>
        <authorList>
            <person name="Miyauchi S."/>
            <person name="Kiss E."/>
            <person name="Kuo A."/>
            <person name="Drula E."/>
            <person name="Kohler A."/>
            <person name="Sanchez-Garcia M."/>
            <person name="Morin E."/>
            <person name="Andreopoulos B."/>
            <person name="Barry K.W."/>
            <person name="Bonito G."/>
            <person name="Buee M."/>
            <person name="Carver A."/>
            <person name="Chen C."/>
            <person name="Cichocki N."/>
            <person name="Clum A."/>
            <person name="Culley D."/>
            <person name="Crous P.W."/>
            <person name="Fauchery L."/>
            <person name="Girlanda M."/>
            <person name="Hayes R.D."/>
            <person name="Keri Z."/>
            <person name="LaButti K."/>
            <person name="Lipzen A."/>
            <person name="Lombard V."/>
            <person name="Magnuson J."/>
            <person name="Maillard F."/>
            <person name="Murat C."/>
            <person name="Nolan M."/>
            <person name="Ohm R.A."/>
            <person name="Pangilinan J."/>
            <person name="Pereira M.F."/>
            <person name="Perotto S."/>
            <person name="Peter M."/>
            <person name="Pfister S."/>
            <person name="Riley R."/>
            <person name="Sitrit Y."/>
            <person name="Stielow J.B."/>
            <person name="Szollosi G."/>
            <person name="Zifcakova L."/>
            <person name="Stursova M."/>
            <person name="Spatafora J.W."/>
            <person name="Tedersoo L."/>
            <person name="Vaario L.M."/>
            <person name="Yamada A."/>
            <person name="Yan M."/>
            <person name="Wang P."/>
            <person name="Xu J."/>
            <person name="Bruns T."/>
            <person name="Baldrian P."/>
            <person name="Vilgalys R."/>
            <person name="Dunand C."/>
            <person name="Henrissat B."/>
            <person name="Grigoriev I.V."/>
            <person name="Hibbett D."/>
            <person name="Nagy L.G."/>
            <person name="Martin F.M."/>
        </authorList>
    </citation>
    <scope>NUCLEOTIDE SEQUENCE</scope>
    <source>
        <strain evidence="1">P2</strain>
    </source>
</reference>
<proteinExistence type="predicted"/>
<keyword evidence="2" id="KW-1185">Reference proteome</keyword>
<organism evidence="1 2">
    <name type="scientific">Thelephora ganbajun</name>
    <name type="common">Ganba fungus</name>
    <dbReference type="NCBI Taxonomy" id="370292"/>
    <lineage>
        <taxon>Eukaryota</taxon>
        <taxon>Fungi</taxon>
        <taxon>Dikarya</taxon>
        <taxon>Basidiomycota</taxon>
        <taxon>Agaricomycotina</taxon>
        <taxon>Agaricomycetes</taxon>
        <taxon>Thelephorales</taxon>
        <taxon>Thelephoraceae</taxon>
        <taxon>Thelephora</taxon>
    </lineage>
</organism>
<accession>A0ACB6ZIN0</accession>
<name>A0ACB6ZIN0_THEGA</name>
<protein>
    <submittedName>
        <fullName evidence="1">Uncharacterized protein</fullName>
    </submittedName>
</protein>
<dbReference type="EMBL" id="MU117997">
    <property type="protein sequence ID" value="KAF9649457.1"/>
    <property type="molecule type" value="Genomic_DNA"/>
</dbReference>
<reference evidence="1" key="1">
    <citation type="submission" date="2019-10" db="EMBL/GenBank/DDBJ databases">
        <authorList>
            <consortium name="DOE Joint Genome Institute"/>
            <person name="Kuo A."/>
            <person name="Miyauchi S."/>
            <person name="Kiss E."/>
            <person name="Drula E."/>
            <person name="Kohler A."/>
            <person name="Sanchez-Garcia M."/>
            <person name="Andreopoulos B."/>
            <person name="Barry K.W."/>
            <person name="Bonito G."/>
            <person name="Buee M."/>
            <person name="Carver A."/>
            <person name="Chen C."/>
            <person name="Cichocki N."/>
            <person name="Clum A."/>
            <person name="Culley D."/>
            <person name="Crous P.W."/>
            <person name="Fauchery L."/>
            <person name="Girlanda M."/>
            <person name="Hayes R."/>
            <person name="Keri Z."/>
            <person name="Labutti K."/>
            <person name="Lipzen A."/>
            <person name="Lombard V."/>
            <person name="Magnuson J."/>
            <person name="Maillard F."/>
            <person name="Morin E."/>
            <person name="Murat C."/>
            <person name="Nolan M."/>
            <person name="Ohm R."/>
            <person name="Pangilinan J."/>
            <person name="Pereira M."/>
            <person name="Perotto S."/>
            <person name="Peter M."/>
            <person name="Riley R."/>
            <person name="Sitrit Y."/>
            <person name="Stielow B."/>
            <person name="Szollosi G."/>
            <person name="Zifcakova L."/>
            <person name="Stursova M."/>
            <person name="Spatafora J.W."/>
            <person name="Tedersoo L."/>
            <person name="Vaario L.-M."/>
            <person name="Yamada A."/>
            <person name="Yan M."/>
            <person name="Wang P."/>
            <person name="Xu J."/>
            <person name="Bruns T."/>
            <person name="Baldrian P."/>
            <person name="Vilgalys R."/>
            <person name="Henrissat B."/>
            <person name="Grigoriev I.V."/>
            <person name="Hibbett D."/>
            <person name="Nagy L.G."/>
            <person name="Martin F.M."/>
        </authorList>
    </citation>
    <scope>NUCLEOTIDE SEQUENCE</scope>
    <source>
        <strain evidence="1">P2</strain>
    </source>
</reference>
<dbReference type="Proteomes" id="UP000886501">
    <property type="component" value="Unassembled WGS sequence"/>
</dbReference>